<name>A0A0E9W986_ANGAN</name>
<reference evidence="1" key="1">
    <citation type="submission" date="2014-11" db="EMBL/GenBank/DDBJ databases">
        <authorList>
            <person name="Amaro Gonzalez C."/>
        </authorList>
    </citation>
    <scope>NUCLEOTIDE SEQUENCE</scope>
</reference>
<organism evidence="1">
    <name type="scientific">Anguilla anguilla</name>
    <name type="common">European freshwater eel</name>
    <name type="synonym">Muraena anguilla</name>
    <dbReference type="NCBI Taxonomy" id="7936"/>
    <lineage>
        <taxon>Eukaryota</taxon>
        <taxon>Metazoa</taxon>
        <taxon>Chordata</taxon>
        <taxon>Craniata</taxon>
        <taxon>Vertebrata</taxon>
        <taxon>Euteleostomi</taxon>
        <taxon>Actinopterygii</taxon>
        <taxon>Neopterygii</taxon>
        <taxon>Teleostei</taxon>
        <taxon>Anguilliformes</taxon>
        <taxon>Anguillidae</taxon>
        <taxon>Anguilla</taxon>
    </lineage>
</organism>
<protein>
    <submittedName>
        <fullName evidence="1">Uncharacterized protein</fullName>
    </submittedName>
</protein>
<dbReference type="EMBL" id="GBXM01022524">
    <property type="protein sequence ID" value="JAH86053.1"/>
    <property type="molecule type" value="Transcribed_RNA"/>
</dbReference>
<accession>A0A0E9W986</accession>
<reference evidence="1" key="2">
    <citation type="journal article" date="2015" name="Fish Shellfish Immunol.">
        <title>Early steps in the European eel (Anguilla anguilla)-Vibrio vulnificus interaction in the gills: Role of the RtxA13 toxin.</title>
        <authorList>
            <person name="Callol A."/>
            <person name="Pajuelo D."/>
            <person name="Ebbesson L."/>
            <person name="Teles M."/>
            <person name="MacKenzie S."/>
            <person name="Amaro C."/>
        </authorList>
    </citation>
    <scope>NUCLEOTIDE SEQUENCE</scope>
</reference>
<sequence>MSCSQYATSVLIYFNFGSCINCKAREMSY</sequence>
<proteinExistence type="predicted"/>
<dbReference type="AlphaFoldDB" id="A0A0E9W986"/>
<evidence type="ECO:0000313" key="1">
    <source>
        <dbReference type="EMBL" id="JAH86053.1"/>
    </source>
</evidence>